<dbReference type="SUPFAM" id="SSF140478">
    <property type="entry name" value="LemA-like"/>
    <property type="match status" value="1"/>
</dbReference>
<keyword evidence="7" id="KW-0732">Signal</keyword>
<feature type="signal peptide" evidence="7">
    <location>
        <begin position="1"/>
        <end position="23"/>
    </location>
</feature>
<accession>A0AAJ5X6P4</accession>
<evidence type="ECO:0000256" key="1">
    <source>
        <dbReference type="ARBA" id="ARBA00004167"/>
    </source>
</evidence>
<evidence type="ECO:0000256" key="4">
    <source>
        <dbReference type="ARBA" id="ARBA00022989"/>
    </source>
</evidence>
<keyword evidence="5" id="KW-0472">Membrane</keyword>
<dbReference type="Gene3D" id="1.20.1440.20">
    <property type="entry name" value="LemA-like domain"/>
    <property type="match status" value="1"/>
</dbReference>
<dbReference type="PANTHER" id="PTHR34478">
    <property type="entry name" value="PROTEIN LEMA"/>
    <property type="match status" value="1"/>
</dbReference>
<dbReference type="EMBL" id="CP119316">
    <property type="protein sequence ID" value="WEK46608.1"/>
    <property type="molecule type" value="Genomic_DNA"/>
</dbReference>
<dbReference type="AlphaFoldDB" id="A0AAJ5X6P4"/>
<gene>
    <name evidence="8" type="ORF">P0Y56_16620</name>
</gene>
<protein>
    <submittedName>
        <fullName evidence="8">LemA family protein</fullName>
    </submittedName>
</protein>
<proteinExistence type="inferred from homology"/>
<dbReference type="Pfam" id="PF04011">
    <property type="entry name" value="LemA"/>
    <property type="match status" value="1"/>
</dbReference>
<comment type="subcellular location">
    <subcellularLocation>
        <location evidence="1">Membrane</location>
        <topology evidence="1">Single-pass membrane protein</topology>
    </subcellularLocation>
</comment>
<dbReference type="Proteomes" id="UP001218362">
    <property type="component" value="Chromosome"/>
</dbReference>
<dbReference type="PANTHER" id="PTHR34478:SF2">
    <property type="entry name" value="MEMBRANE PROTEIN"/>
    <property type="match status" value="1"/>
</dbReference>
<dbReference type="InterPro" id="IPR023353">
    <property type="entry name" value="LemA-like_dom_sf"/>
</dbReference>
<comment type="similarity">
    <text evidence="2">Belongs to the LemA family.</text>
</comment>
<dbReference type="InterPro" id="IPR007156">
    <property type="entry name" value="MamQ_LemA"/>
</dbReference>
<keyword evidence="4" id="KW-1133">Transmembrane helix</keyword>
<evidence type="ECO:0000256" key="3">
    <source>
        <dbReference type="ARBA" id="ARBA00022692"/>
    </source>
</evidence>
<dbReference type="GO" id="GO:0016020">
    <property type="term" value="C:membrane"/>
    <property type="evidence" value="ECO:0007669"/>
    <property type="project" value="UniProtKB-SubCell"/>
</dbReference>
<evidence type="ECO:0000256" key="2">
    <source>
        <dbReference type="ARBA" id="ARBA00008854"/>
    </source>
</evidence>
<name>A0AAJ5X6P4_9SPHN</name>
<feature type="chain" id="PRO_5042497310" evidence="7">
    <location>
        <begin position="24"/>
        <end position="224"/>
    </location>
</feature>
<feature type="region of interest" description="Disordered" evidence="6">
    <location>
        <begin position="201"/>
        <end position="224"/>
    </location>
</feature>
<evidence type="ECO:0000313" key="9">
    <source>
        <dbReference type="Proteomes" id="UP001218362"/>
    </source>
</evidence>
<reference evidence="8" key="1">
    <citation type="submission" date="2023-03" db="EMBL/GenBank/DDBJ databases">
        <title>Andean soil-derived lignocellulolytic bacterial consortium as a source of novel taxa and putative plastic-active enzymes.</title>
        <authorList>
            <person name="Diaz-Garcia L."/>
            <person name="Chuvochina M."/>
            <person name="Feuerriegel G."/>
            <person name="Bunk B."/>
            <person name="Sproer C."/>
            <person name="Streit W.R."/>
            <person name="Rodriguez L.M."/>
            <person name="Overmann J."/>
            <person name="Jimenez D.J."/>
        </authorList>
    </citation>
    <scope>NUCLEOTIDE SEQUENCE</scope>
    <source>
        <strain evidence="8">MAG 26</strain>
    </source>
</reference>
<evidence type="ECO:0000256" key="5">
    <source>
        <dbReference type="ARBA" id="ARBA00023136"/>
    </source>
</evidence>
<keyword evidence="3" id="KW-0812">Transmembrane</keyword>
<evidence type="ECO:0000256" key="6">
    <source>
        <dbReference type="SAM" id="MobiDB-lite"/>
    </source>
</evidence>
<evidence type="ECO:0000256" key="7">
    <source>
        <dbReference type="SAM" id="SignalP"/>
    </source>
</evidence>
<organism evidence="8 9">
    <name type="scientific">Candidatus Andeanibacterium colombiense</name>
    <dbReference type="NCBI Taxonomy" id="3121345"/>
    <lineage>
        <taxon>Bacteria</taxon>
        <taxon>Pseudomonadati</taxon>
        <taxon>Pseudomonadota</taxon>
        <taxon>Alphaproteobacteria</taxon>
        <taxon>Sphingomonadales</taxon>
        <taxon>Sphingomonadaceae</taxon>
        <taxon>Candidatus Andeanibacterium</taxon>
    </lineage>
</organism>
<dbReference type="KEGG" id="acob:P0Y56_16620"/>
<sequence>MTSPLTTRIARLALMAVAALGLAACGVNSVPTKEEAAKAQWGTVQSAYQRRADLIPNLVNTVKAAAGSENQILTNVIEARAKATSINITTDDLSNPEEFAKFQGAQNQLTQALGQLRSVVEAYPQLQSQQDFKDLMVALEGAENQINVERIRFNEKAQDYNTTIRTFPDVMAAKIVYGSKPMEYFKADEGADKAPKVDFGAAAPAAPANDNAAPASATPAAAAN</sequence>
<evidence type="ECO:0000313" key="8">
    <source>
        <dbReference type="EMBL" id="WEK46608.1"/>
    </source>
</evidence>